<feature type="signal peptide" evidence="1">
    <location>
        <begin position="1"/>
        <end position="23"/>
    </location>
</feature>
<dbReference type="PROSITE" id="PS51782">
    <property type="entry name" value="LYSM"/>
    <property type="match status" value="1"/>
</dbReference>
<evidence type="ECO:0000256" key="1">
    <source>
        <dbReference type="SAM" id="SignalP"/>
    </source>
</evidence>
<gene>
    <name evidence="3" type="ORF">ACFSAG_00565</name>
</gene>
<protein>
    <submittedName>
        <fullName evidence="3">FecR domain-containing protein</fullName>
    </submittedName>
</protein>
<keyword evidence="1" id="KW-0732">Signal</keyword>
<feature type="domain" description="LysM" evidence="2">
    <location>
        <begin position="27"/>
        <end position="74"/>
    </location>
</feature>
<dbReference type="CDD" id="cd00118">
    <property type="entry name" value="LysM"/>
    <property type="match status" value="1"/>
</dbReference>
<proteinExistence type="predicted"/>
<dbReference type="EMBL" id="JBHUEL010000002">
    <property type="protein sequence ID" value="MFD1765332.1"/>
    <property type="molecule type" value="Genomic_DNA"/>
</dbReference>
<feature type="chain" id="PRO_5045929666" evidence="1">
    <location>
        <begin position="24"/>
        <end position="429"/>
    </location>
</feature>
<evidence type="ECO:0000259" key="2">
    <source>
        <dbReference type="PROSITE" id="PS51782"/>
    </source>
</evidence>
<dbReference type="Pfam" id="PF04773">
    <property type="entry name" value="FecR"/>
    <property type="match status" value="1"/>
</dbReference>
<dbReference type="InterPro" id="IPR036779">
    <property type="entry name" value="LysM_dom_sf"/>
</dbReference>
<dbReference type="InterPro" id="IPR018392">
    <property type="entry name" value="LysM"/>
</dbReference>
<dbReference type="RefSeq" id="WP_381510536.1">
    <property type="nucleotide sequence ID" value="NZ_JBHUEL010000002.1"/>
</dbReference>
<organism evidence="3 4">
    <name type="scientific">Sphingorhabdus buctiana</name>
    <dbReference type="NCBI Taxonomy" id="1508805"/>
    <lineage>
        <taxon>Bacteria</taxon>
        <taxon>Pseudomonadati</taxon>
        <taxon>Pseudomonadota</taxon>
        <taxon>Alphaproteobacteria</taxon>
        <taxon>Sphingomonadales</taxon>
        <taxon>Sphingomonadaceae</taxon>
        <taxon>Sphingorhabdus</taxon>
    </lineage>
</organism>
<dbReference type="Proteomes" id="UP001597215">
    <property type="component" value="Unassembled WGS sequence"/>
</dbReference>
<dbReference type="InterPro" id="IPR006860">
    <property type="entry name" value="FecR"/>
</dbReference>
<dbReference type="PANTHER" id="PTHR38731">
    <property type="entry name" value="LIPL45-RELATED LIPOPROTEIN-RELATED"/>
    <property type="match status" value="1"/>
</dbReference>
<dbReference type="Pfam" id="PF01476">
    <property type="entry name" value="LysM"/>
    <property type="match status" value="1"/>
</dbReference>
<evidence type="ECO:0000313" key="4">
    <source>
        <dbReference type="Proteomes" id="UP001597215"/>
    </source>
</evidence>
<dbReference type="Gene3D" id="2.60.120.1440">
    <property type="match status" value="1"/>
</dbReference>
<accession>A0ABW4M8R4</accession>
<reference evidence="4" key="1">
    <citation type="journal article" date="2019" name="Int. J. Syst. Evol. Microbiol.">
        <title>The Global Catalogue of Microorganisms (GCM) 10K type strain sequencing project: providing services to taxonomists for standard genome sequencing and annotation.</title>
        <authorList>
            <consortium name="The Broad Institute Genomics Platform"/>
            <consortium name="The Broad Institute Genome Sequencing Center for Infectious Disease"/>
            <person name="Wu L."/>
            <person name="Ma J."/>
        </authorList>
    </citation>
    <scope>NUCLEOTIDE SEQUENCE [LARGE SCALE GENOMIC DNA]</scope>
    <source>
        <strain evidence="4">CGMCC 1.12449</strain>
    </source>
</reference>
<sequence length="429" mass="45842">MKRWAQSVVILAMAMCIGAPAIAADEISYKVVAGDTLTGLGGKYLKRQADYRIVQKRNGIRNPKRIPVGTILKVPRSILKYEPASARLSAVRGDVMAVVDGEARAARTGQTLSEGNALKTSGGAFASLQLDDGSRISVPSNTDIRILRLRRYLLGSALDYDFQVDRGGARSKVAPLKSANDRYQVRTPRAVSAVRGTDFQTRFDADNNRDFAEVDEGGLAIELDKGVTRALPAGNGLAVAADGSSFTEALLPPLDIAGAGKLQNGATVRFALPSAANARISIAKDASFEEQVADRIASDGAVDFGNLDDGNYFLRARAIAPSGIEGLPATYAFKRRLNSVSGSAGAADEGWVFKWGGEGRGVIRYNFQLFRGDIKGVPLVDETGLEAQQIILSDLPDGEYHWRVGSVQYLDGEASANWTAFEKLTVAAN</sequence>
<evidence type="ECO:0000313" key="3">
    <source>
        <dbReference type="EMBL" id="MFD1765332.1"/>
    </source>
</evidence>
<keyword evidence="4" id="KW-1185">Reference proteome</keyword>
<dbReference type="Gene3D" id="3.10.350.10">
    <property type="entry name" value="LysM domain"/>
    <property type="match status" value="1"/>
</dbReference>
<comment type="caution">
    <text evidence="3">The sequence shown here is derived from an EMBL/GenBank/DDBJ whole genome shotgun (WGS) entry which is preliminary data.</text>
</comment>
<name>A0ABW4M8R4_9SPHN</name>